<name>A0A2G9TCE7_TELCI</name>
<gene>
    <name evidence="2" type="ORF">TELCIR_22989</name>
</gene>
<evidence type="ECO:0000313" key="3">
    <source>
        <dbReference type="Proteomes" id="UP000230423"/>
    </source>
</evidence>
<dbReference type="AlphaFoldDB" id="A0A2G9TCE7"/>
<reference evidence="2 3" key="1">
    <citation type="submission" date="2015-09" db="EMBL/GenBank/DDBJ databases">
        <title>Draft genome of the parasitic nematode Teladorsagia circumcincta isolate WARC Sus (inbred).</title>
        <authorList>
            <person name="Mitreva M."/>
        </authorList>
    </citation>
    <scope>NUCLEOTIDE SEQUENCE [LARGE SCALE GENOMIC DNA]</scope>
    <source>
        <strain evidence="2 3">S</strain>
    </source>
</reference>
<evidence type="ECO:0000256" key="1">
    <source>
        <dbReference type="SAM" id="MobiDB-lite"/>
    </source>
</evidence>
<dbReference type="OrthoDB" id="193931at2759"/>
<accession>A0A2G9TCE7</accession>
<organism evidence="2 3">
    <name type="scientific">Teladorsagia circumcincta</name>
    <name type="common">Brown stomach worm</name>
    <name type="synonym">Ostertagia circumcincta</name>
    <dbReference type="NCBI Taxonomy" id="45464"/>
    <lineage>
        <taxon>Eukaryota</taxon>
        <taxon>Metazoa</taxon>
        <taxon>Ecdysozoa</taxon>
        <taxon>Nematoda</taxon>
        <taxon>Chromadorea</taxon>
        <taxon>Rhabditida</taxon>
        <taxon>Rhabditina</taxon>
        <taxon>Rhabditomorpha</taxon>
        <taxon>Strongyloidea</taxon>
        <taxon>Trichostrongylidae</taxon>
        <taxon>Teladorsagia</taxon>
    </lineage>
</organism>
<dbReference type="EMBL" id="KZ385002">
    <property type="protein sequence ID" value="PIO55623.1"/>
    <property type="molecule type" value="Genomic_DNA"/>
</dbReference>
<feature type="non-terminal residue" evidence="2">
    <location>
        <position position="1"/>
    </location>
</feature>
<feature type="non-terminal residue" evidence="2">
    <location>
        <position position="68"/>
    </location>
</feature>
<feature type="region of interest" description="Disordered" evidence="1">
    <location>
        <begin position="38"/>
        <end position="68"/>
    </location>
</feature>
<keyword evidence="3" id="KW-1185">Reference proteome</keyword>
<evidence type="ECO:0000313" key="2">
    <source>
        <dbReference type="EMBL" id="PIO55623.1"/>
    </source>
</evidence>
<dbReference type="Proteomes" id="UP000230423">
    <property type="component" value="Unassembled WGS sequence"/>
</dbReference>
<proteinExistence type="predicted"/>
<sequence>NANNYHYYTQPVDPQTLAEAAKQVRAVRQEKERVENREVLQVQEDRNQARSVDTARRQETKRTNIELE</sequence>
<protein>
    <submittedName>
        <fullName evidence="2">Uncharacterized protein</fullName>
    </submittedName>
</protein>